<dbReference type="Proteomes" id="UP000298663">
    <property type="component" value="Unassembled WGS sequence"/>
</dbReference>
<organism evidence="2 3">
    <name type="scientific">Steinernema carpocapsae</name>
    <name type="common">Entomopathogenic nematode</name>
    <dbReference type="NCBI Taxonomy" id="34508"/>
    <lineage>
        <taxon>Eukaryota</taxon>
        <taxon>Metazoa</taxon>
        <taxon>Ecdysozoa</taxon>
        <taxon>Nematoda</taxon>
        <taxon>Chromadorea</taxon>
        <taxon>Rhabditida</taxon>
        <taxon>Tylenchina</taxon>
        <taxon>Panagrolaimomorpha</taxon>
        <taxon>Strongyloidoidea</taxon>
        <taxon>Steinernematidae</taxon>
        <taxon>Steinernema</taxon>
    </lineage>
</organism>
<comment type="caution">
    <text evidence="2">The sequence shown here is derived from an EMBL/GenBank/DDBJ whole genome shotgun (WGS) entry which is preliminary data.</text>
</comment>
<gene>
    <name evidence="2" type="ORF">L596_024601</name>
</gene>
<proteinExistence type="predicted"/>
<sequence length="274" mass="30084">MKFSVAFPVFALNVCSVDILLLSKAFRGFFEASWASSVKIREIFAQNVRRELEPAPMLLDGSHTPGEAEGGMGPCGRISSCGSVSVLSVCMFCWTLDPSIDLKCTDTAYGNGNSGVLEILWDPRNRDLSDVKYRPCFTCDRPLSYKAFEHIGNQNANDVFHSSCCLLFEHLVGMNSSNDPVSYAAKTLFETVYSGTGVMGSALDAEARLYHQLVGNINSKRLNLTISPISLEELSEADQTILAENLYPHSTEELNVYVVKDEVTTVAIELIEEG</sequence>
<protein>
    <submittedName>
        <fullName evidence="2">Uncharacterized protein</fullName>
    </submittedName>
</protein>
<dbReference type="EMBL" id="AZBU02000008">
    <property type="protein sequence ID" value="TKR68643.1"/>
    <property type="molecule type" value="Genomic_DNA"/>
</dbReference>
<name>A0A4U5MIF1_STECR</name>
<evidence type="ECO:0000313" key="3">
    <source>
        <dbReference type="Proteomes" id="UP000298663"/>
    </source>
</evidence>
<feature type="chain" id="PRO_5020195721" evidence="1">
    <location>
        <begin position="17"/>
        <end position="274"/>
    </location>
</feature>
<keyword evidence="3" id="KW-1185">Reference proteome</keyword>
<dbReference type="AlphaFoldDB" id="A0A4U5MIF1"/>
<feature type="signal peptide" evidence="1">
    <location>
        <begin position="1"/>
        <end position="16"/>
    </location>
</feature>
<keyword evidence="1" id="KW-0732">Signal</keyword>
<accession>A0A4U5MIF1</accession>
<reference evidence="2 3" key="1">
    <citation type="journal article" date="2015" name="Genome Biol.">
        <title>Comparative genomics of Steinernema reveals deeply conserved gene regulatory networks.</title>
        <authorList>
            <person name="Dillman A.R."/>
            <person name="Macchietto M."/>
            <person name="Porter C.F."/>
            <person name="Rogers A."/>
            <person name="Williams B."/>
            <person name="Antoshechkin I."/>
            <person name="Lee M.M."/>
            <person name="Goodwin Z."/>
            <person name="Lu X."/>
            <person name="Lewis E.E."/>
            <person name="Goodrich-Blair H."/>
            <person name="Stock S.P."/>
            <person name="Adams B.J."/>
            <person name="Sternberg P.W."/>
            <person name="Mortazavi A."/>
        </authorList>
    </citation>
    <scope>NUCLEOTIDE SEQUENCE [LARGE SCALE GENOMIC DNA]</scope>
    <source>
        <strain evidence="2 3">ALL</strain>
    </source>
</reference>
<evidence type="ECO:0000256" key="1">
    <source>
        <dbReference type="SAM" id="SignalP"/>
    </source>
</evidence>
<reference evidence="2 3" key="2">
    <citation type="journal article" date="2019" name="G3 (Bethesda)">
        <title>Hybrid Assembly of the Genome of the Entomopathogenic Nematode Steinernema carpocapsae Identifies the X-Chromosome.</title>
        <authorList>
            <person name="Serra L."/>
            <person name="Macchietto M."/>
            <person name="Macias-Munoz A."/>
            <person name="McGill C.J."/>
            <person name="Rodriguez I.M."/>
            <person name="Rodriguez B."/>
            <person name="Murad R."/>
            <person name="Mortazavi A."/>
        </authorList>
    </citation>
    <scope>NUCLEOTIDE SEQUENCE [LARGE SCALE GENOMIC DNA]</scope>
    <source>
        <strain evidence="2 3">ALL</strain>
    </source>
</reference>
<evidence type="ECO:0000313" key="2">
    <source>
        <dbReference type="EMBL" id="TKR68643.1"/>
    </source>
</evidence>